<dbReference type="PANTHER" id="PTHR38436">
    <property type="entry name" value="POLYKETIDE CYCLASE SNOAL-LIKE DOMAIN"/>
    <property type="match status" value="1"/>
</dbReference>
<dbReference type="EMBL" id="CP022163">
    <property type="protein sequence ID" value="ATB34176.1"/>
    <property type="molecule type" value="Genomic_DNA"/>
</dbReference>
<organism evidence="1 2">
    <name type="scientific">Melittangium boletus DSM 14713</name>
    <dbReference type="NCBI Taxonomy" id="1294270"/>
    <lineage>
        <taxon>Bacteria</taxon>
        <taxon>Pseudomonadati</taxon>
        <taxon>Myxococcota</taxon>
        <taxon>Myxococcia</taxon>
        <taxon>Myxococcales</taxon>
        <taxon>Cystobacterineae</taxon>
        <taxon>Archangiaceae</taxon>
        <taxon>Melittangium</taxon>
    </lineage>
</organism>
<dbReference type="Pfam" id="PF07366">
    <property type="entry name" value="SnoaL"/>
    <property type="match status" value="1"/>
</dbReference>
<evidence type="ECO:0000313" key="1">
    <source>
        <dbReference type="EMBL" id="ATB34176.1"/>
    </source>
</evidence>
<dbReference type="Gene3D" id="3.10.450.50">
    <property type="match status" value="1"/>
</dbReference>
<accession>A0A250ITB7</accession>
<dbReference type="RefSeq" id="WP_095982110.1">
    <property type="nucleotide sequence ID" value="NZ_CP022163.1"/>
</dbReference>
<evidence type="ECO:0008006" key="3">
    <source>
        <dbReference type="Google" id="ProtNLM"/>
    </source>
</evidence>
<evidence type="ECO:0000313" key="2">
    <source>
        <dbReference type="Proteomes" id="UP000217289"/>
    </source>
</evidence>
<proteinExistence type="predicted"/>
<dbReference type="OrthoDB" id="5516081at2"/>
<dbReference type="InterPro" id="IPR032710">
    <property type="entry name" value="NTF2-like_dom_sf"/>
</dbReference>
<dbReference type="PANTHER" id="PTHR38436:SF1">
    <property type="entry name" value="ESTER CYCLASE"/>
    <property type="match status" value="1"/>
</dbReference>
<dbReference type="GO" id="GO:0030638">
    <property type="term" value="P:polyketide metabolic process"/>
    <property type="evidence" value="ECO:0007669"/>
    <property type="project" value="InterPro"/>
</dbReference>
<gene>
    <name evidence="1" type="ORF">MEBOL_007677</name>
</gene>
<sequence length="143" mass="16105">MDAHKARELYTQYLTRLYLQRDIESLNQFFSPDAVTHPLPAGVPEGVQGLKLMARVWLESFSDIHFTLHSFLQDQDLVAARITLTAVHTGSFMGIPATGRRVEVADHPHYRIQNGKIVEIWDQLDMLSLLRQLGALPTVAQAA</sequence>
<dbReference type="Proteomes" id="UP000217289">
    <property type="component" value="Chromosome"/>
</dbReference>
<protein>
    <recommendedName>
        <fullName evidence="3">Ester cyclase</fullName>
    </recommendedName>
</protein>
<dbReference type="SUPFAM" id="SSF54427">
    <property type="entry name" value="NTF2-like"/>
    <property type="match status" value="1"/>
</dbReference>
<dbReference type="AlphaFoldDB" id="A0A250ITB7"/>
<keyword evidence="2" id="KW-1185">Reference proteome</keyword>
<dbReference type="KEGG" id="mbd:MEBOL_007677"/>
<reference evidence="1 2" key="1">
    <citation type="submission" date="2017-06" db="EMBL/GenBank/DDBJ databases">
        <authorList>
            <person name="Kim H.J."/>
            <person name="Triplett B.A."/>
        </authorList>
    </citation>
    <scope>NUCLEOTIDE SEQUENCE [LARGE SCALE GENOMIC DNA]</scope>
    <source>
        <strain evidence="1 2">DSM 14713</strain>
    </source>
</reference>
<name>A0A250ITB7_9BACT</name>
<dbReference type="InterPro" id="IPR009959">
    <property type="entry name" value="Cyclase_SnoaL-like"/>
</dbReference>